<dbReference type="GeneID" id="96246565"/>
<name>A0ABV2WUR2_9NOCA</name>
<organism evidence="2 3">
    <name type="scientific">Nocardia rhamnosiphila</name>
    <dbReference type="NCBI Taxonomy" id="426716"/>
    <lineage>
        <taxon>Bacteria</taxon>
        <taxon>Bacillati</taxon>
        <taxon>Actinomycetota</taxon>
        <taxon>Actinomycetes</taxon>
        <taxon>Mycobacteriales</taxon>
        <taxon>Nocardiaceae</taxon>
        <taxon>Nocardia</taxon>
    </lineage>
</organism>
<sequence>MGDTRRARRSGGVGAAIERAVAQLDEGFLRNELMVAALVLSSIIAVMGLSSDGLGWKLGYCAAGLLGVTASFVVMRRDRPRQWLVLSAISALAVLLLIVYGRMSGSL</sequence>
<keyword evidence="1" id="KW-0472">Membrane</keyword>
<gene>
    <name evidence="2" type="ORF">ABZ510_22545</name>
</gene>
<evidence type="ECO:0000313" key="2">
    <source>
        <dbReference type="EMBL" id="MEU1954635.1"/>
    </source>
</evidence>
<keyword evidence="3" id="KW-1185">Reference proteome</keyword>
<keyword evidence="1" id="KW-1133">Transmembrane helix</keyword>
<proteinExistence type="predicted"/>
<reference evidence="2 3" key="1">
    <citation type="submission" date="2024-06" db="EMBL/GenBank/DDBJ databases">
        <title>The Natural Products Discovery Center: Release of the First 8490 Sequenced Strains for Exploring Actinobacteria Biosynthetic Diversity.</title>
        <authorList>
            <person name="Kalkreuter E."/>
            <person name="Kautsar S.A."/>
            <person name="Yang D."/>
            <person name="Bader C.D."/>
            <person name="Teijaro C.N."/>
            <person name="Fluegel L."/>
            <person name="Davis C.M."/>
            <person name="Simpson J.R."/>
            <person name="Lauterbach L."/>
            <person name="Steele A.D."/>
            <person name="Gui C."/>
            <person name="Meng S."/>
            <person name="Li G."/>
            <person name="Viehrig K."/>
            <person name="Ye F."/>
            <person name="Su P."/>
            <person name="Kiefer A.F."/>
            <person name="Nichols A."/>
            <person name="Cepeda A.J."/>
            <person name="Yan W."/>
            <person name="Fan B."/>
            <person name="Jiang Y."/>
            <person name="Adhikari A."/>
            <person name="Zheng C.-J."/>
            <person name="Schuster L."/>
            <person name="Cowan T.M."/>
            <person name="Smanski M.J."/>
            <person name="Chevrette M.G."/>
            <person name="De Carvalho L.P.S."/>
            <person name="Shen B."/>
        </authorList>
    </citation>
    <scope>NUCLEOTIDE SEQUENCE [LARGE SCALE GENOMIC DNA]</scope>
    <source>
        <strain evidence="2 3">NPDC019708</strain>
    </source>
</reference>
<dbReference type="Proteomes" id="UP001550628">
    <property type="component" value="Unassembled WGS sequence"/>
</dbReference>
<feature type="transmembrane region" description="Helical" evidence="1">
    <location>
        <begin position="82"/>
        <end position="101"/>
    </location>
</feature>
<feature type="transmembrane region" description="Helical" evidence="1">
    <location>
        <begin position="33"/>
        <end position="51"/>
    </location>
</feature>
<evidence type="ECO:0000256" key="1">
    <source>
        <dbReference type="SAM" id="Phobius"/>
    </source>
</evidence>
<evidence type="ECO:0000313" key="3">
    <source>
        <dbReference type="Proteomes" id="UP001550628"/>
    </source>
</evidence>
<keyword evidence="1" id="KW-0812">Transmembrane</keyword>
<feature type="transmembrane region" description="Helical" evidence="1">
    <location>
        <begin position="57"/>
        <end position="75"/>
    </location>
</feature>
<comment type="caution">
    <text evidence="2">The sequence shown here is derived from an EMBL/GenBank/DDBJ whole genome shotgun (WGS) entry which is preliminary data.</text>
</comment>
<dbReference type="EMBL" id="JBEYBF010000016">
    <property type="protein sequence ID" value="MEU1954635.1"/>
    <property type="molecule type" value="Genomic_DNA"/>
</dbReference>
<dbReference type="RefSeq" id="WP_156059242.1">
    <property type="nucleotide sequence ID" value="NZ_JBEYBD010000010.1"/>
</dbReference>
<accession>A0ABV2WUR2</accession>
<protein>
    <submittedName>
        <fullName evidence="2">Uncharacterized protein</fullName>
    </submittedName>
</protein>